<protein>
    <submittedName>
        <fullName evidence="2">Uncharacterized protein</fullName>
    </submittedName>
</protein>
<reference evidence="2 3" key="1">
    <citation type="submission" date="2019-06" db="EMBL/GenBank/DDBJ databases">
        <title>Genome Sequence of the Brown Rot Fungal Pathogen Monilinia fructicola.</title>
        <authorList>
            <person name="De Miccolis Angelini R.M."/>
            <person name="Landi L."/>
            <person name="Abate D."/>
            <person name="Pollastro S."/>
            <person name="Romanazzi G."/>
            <person name="Faretra F."/>
        </authorList>
    </citation>
    <scope>NUCLEOTIDE SEQUENCE [LARGE SCALE GENOMIC DNA]</scope>
    <source>
        <strain evidence="2 3">Mfrc123</strain>
    </source>
</reference>
<feature type="compositionally biased region" description="Acidic residues" evidence="1">
    <location>
        <begin position="43"/>
        <end position="63"/>
    </location>
</feature>
<feature type="compositionally biased region" description="Polar residues" evidence="1">
    <location>
        <begin position="186"/>
        <end position="197"/>
    </location>
</feature>
<name>A0A5M9JSF8_MONFR</name>
<dbReference type="VEuPathDB" id="FungiDB:MFRU_060g00250"/>
<keyword evidence="3" id="KW-1185">Reference proteome</keyword>
<evidence type="ECO:0000256" key="1">
    <source>
        <dbReference type="SAM" id="MobiDB-lite"/>
    </source>
</evidence>
<proteinExistence type="predicted"/>
<evidence type="ECO:0000313" key="3">
    <source>
        <dbReference type="Proteomes" id="UP000322873"/>
    </source>
</evidence>
<feature type="region of interest" description="Disordered" evidence="1">
    <location>
        <begin position="39"/>
        <end position="90"/>
    </location>
</feature>
<sequence length="210" mass="23496">MPFNELQRRDSWPPTIIHLRENNGDMESIDENPFSYFLTSPDEITDDDIDDFSAGIESDEEEKSEVREVSPSALQRAPLNVDDDGDDDDDDVLFGFAMPLSLKDFTRAHESGRESRAAHRASRGRAKVQLAPLSSRGRGQTRSVPLRRPHSWRAPSPDLGSITEEQEGEDAEEGKAEHKAKEISSAPATSRVPSKTVESLKPKKKVHWAF</sequence>
<dbReference type="Proteomes" id="UP000322873">
    <property type="component" value="Unassembled WGS sequence"/>
</dbReference>
<gene>
    <name evidence="2" type="ORF">EYC84_002100</name>
</gene>
<evidence type="ECO:0000313" key="2">
    <source>
        <dbReference type="EMBL" id="KAA8572191.1"/>
    </source>
</evidence>
<dbReference type="EMBL" id="VICG01000005">
    <property type="protein sequence ID" value="KAA8572191.1"/>
    <property type="molecule type" value="Genomic_DNA"/>
</dbReference>
<feature type="region of interest" description="Disordered" evidence="1">
    <location>
        <begin position="104"/>
        <end position="210"/>
    </location>
</feature>
<organism evidence="2 3">
    <name type="scientific">Monilinia fructicola</name>
    <name type="common">Brown rot fungus</name>
    <name type="synonym">Ciboria fructicola</name>
    <dbReference type="NCBI Taxonomy" id="38448"/>
    <lineage>
        <taxon>Eukaryota</taxon>
        <taxon>Fungi</taxon>
        <taxon>Dikarya</taxon>
        <taxon>Ascomycota</taxon>
        <taxon>Pezizomycotina</taxon>
        <taxon>Leotiomycetes</taxon>
        <taxon>Helotiales</taxon>
        <taxon>Sclerotiniaceae</taxon>
        <taxon>Monilinia</taxon>
    </lineage>
</organism>
<feature type="compositionally biased region" description="Basic and acidic residues" evidence="1">
    <location>
        <begin position="173"/>
        <end position="182"/>
    </location>
</feature>
<feature type="compositionally biased region" description="Acidic residues" evidence="1">
    <location>
        <begin position="81"/>
        <end position="90"/>
    </location>
</feature>
<feature type="compositionally biased region" description="Basic and acidic residues" evidence="1">
    <location>
        <begin position="104"/>
        <end position="117"/>
    </location>
</feature>
<comment type="caution">
    <text evidence="2">The sequence shown here is derived from an EMBL/GenBank/DDBJ whole genome shotgun (WGS) entry which is preliminary data.</text>
</comment>
<accession>A0A5M9JSF8</accession>
<dbReference type="AlphaFoldDB" id="A0A5M9JSF8"/>